<dbReference type="SMART" id="SM00530">
    <property type="entry name" value="HTH_XRE"/>
    <property type="match status" value="1"/>
</dbReference>
<evidence type="ECO:0000313" key="2">
    <source>
        <dbReference type="EMBL" id="MFC0627429.1"/>
    </source>
</evidence>
<gene>
    <name evidence="2" type="ORF">ACFFGN_25370</name>
</gene>
<dbReference type="Proteomes" id="UP001589890">
    <property type="component" value="Unassembled WGS sequence"/>
</dbReference>
<proteinExistence type="predicted"/>
<dbReference type="RefSeq" id="WP_380052155.1">
    <property type="nucleotide sequence ID" value="NZ_JBHLTC010000032.1"/>
</dbReference>
<dbReference type="Pfam" id="PF13560">
    <property type="entry name" value="HTH_31"/>
    <property type="match status" value="1"/>
</dbReference>
<accession>A0ABV6QS23</accession>
<sequence length="408" mass="44904">MVDELAGKPIGERIRIIRTRQGKSRAAVAGLVGKSESWLKKVERLERESPRFEDLVALGRVLGVRDLTELVGEQAVPIGMGRQALHDAVPAIREAIEETPLRVNPDPWPDTTELKRRVDSAWKVWHSSRTPRADVGRVMPELIRDCERAMRVLDGEERRKAAASLSEVYALAEQVLAWVAEPALVWLVSDRCMRAAQQADDPLVIAGAAWVLGNVHRSANREEEALLLADEAASLLAPYLDSGSDDQRAVWGALRLHGAITAARMSREGDALHRLDQGEAMARRMPDGYAHPWTLFGSVNVDFTGVSVTVDLQQSRSAVSRASSDLDPDRMPSIDRRARLWLEMARSYHQAGDQPGTLAILQRASSVSLEAMRSHPISRSIAGELVTSGGPMVQREARVLARDLGLTV</sequence>
<evidence type="ECO:0000259" key="1">
    <source>
        <dbReference type="PROSITE" id="PS50943"/>
    </source>
</evidence>
<dbReference type="PROSITE" id="PS50943">
    <property type="entry name" value="HTH_CROC1"/>
    <property type="match status" value="1"/>
</dbReference>
<dbReference type="InterPro" id="IPR001387">
    <property type="entry name" value="Cro/C1-type_HTH"/>
</dbReference>
<protein>
    <submittedName>
        <fullName evidence="2">Helix-turn-helix domain-containing protein</fullName>
    </submittedName>
</protein>
<keyword evidence="3" id="KW-1185">Reference proteome</keyword>
<dbReference type="EMBL" id="JBHLTC010000032">
    <property type="protein sequence ID" value="MFC0627429.1"/>
    <property type="molecule type" value="Genomic_DNA"/>
</dbReference>
<feature type="domain" description="HTH cro/C1-type" evidence="1">
    <location>
        <begin position="14"/>
        <end position="70"/>
    </location>
</feature>
<comment type="caution">
    <text evidence="2">The sequence shown here is derived from an EMBL/GenBank/DDBJ whole genome shotgun (WGS) entry which is preliminary data.</text>
</comment>
<name>A0ABV6QS23_9ACTN</name>
<organism evidence="2 3">
    <name type="scientific">Kribbella deserti</name>
    <dbReference type="NCBI Taxonomy" id="1926257"/>
    <lineage>
        <taxon>Bacteria</taxon>
        <taxon>Bacillati</taxon>
        <taxon>Actinomycetota</taxon>
        <taxon>Actinomycetes</taxon>
        <taxon>Propionibacteriales</taxon>
        <taxon>Kribbellaceae</taxon>
        <taxon>Kribbella</taxon>
    </lineage>
</organism>
<reference evidence="2 3" key="1">
    <citation type="submission" date="2024-09" db="EMBL/GenBank/DDBJ databases">
        <authorList>
            <person name="Sun Q."/>
            <person name="Mori K."/>
        </authorList>
    </citation>
    <scope>NUCLEOTIDE SEQUENCE [LARGE SCALE GENOMIC DNA]</scope>
    <source>
        <strain evidence="2 3">CGMCC 1.15906</strain>
    </source>
</reference>
<dbReference type="Gene3D" id="1.10.260.40">
    <property type="entry name" value="lambda repressor-like DNA-binding domains"/>
    <property type="match status" value="1"/>
</dbReference>
<dbReference type="SUPFAM" id="SSF47413">
    <property type="entry name" value="lambda repressor-like DNA-binding domains"/>
    <property type="match status" value="1"/>
</dbReference>
<dbReference type="InterPro" id="IPR010982">
    <property type="entry name" value="Lambda_DNA-bd_dom_sf"/>
</dbReference>
<evidence type="ECO:0000313" key="3">
    <source>
        <dbReference type="Proteomes" id="UP001589890"/>
    </source>
</evidence>